<feature type="compositionally biased region" description="Low complexity" evidence="1">
    <location>
        <begin position="161"/>
        <end position="172"/>
    </location>
</feature>
<keyword evidence="3" id="KW-1185">Reference proteome</keyword>
<feature type="compositionally biased region" description="Polar residues" evidence="1">
    <location>
        <begin position="148"/>
        <end position="160"/>
    </location>
</feature>
<reference evidence="3" key="1">
    <citation type="journal article" date="2019" name="Curr. Biol.">
        <title>Genome Sequence of Striga asiatica Provides Insight into the Evolution of Plant Parasitism.</title>
        <authorList>
            <person name="Yoshida S."/>
            <person name="Kim S."/>
            <person name="Wafula E.K."/>
            <person name="Tanskanen J."/>
            <person name="Kim Y.M."/>
            <person name="Honaas L."/>
            <person name="Yang Z."/>
            <person name="Spallek T."/>
            <person name="Conn C.E."/>
            <person name="Ichihashi Y."/>
            <person name="Cheong K."/>
            <person name="Cui S."/>
            <person name="Der J.P."/>
            <person name="Gundlach H."/>
            <person name="Jiao Y."/>
            <person name="Hori C."/>
            <person name="Ishida J.K."/>
            <person name="Kasahara H."/>
            <person name="Kiba T."/>
            <person name="Kim M.S."/>
            <person name="Koo N."/>
            <person name="Laohavisit A."/>
            <person name="Lee Y.H."/>
            <person name="Lumba S."/>
            <person name="McCourt P."/>
            <person name="Mortimer J.C."/>
            <person name="Mutuku J.M."/>
            <person name="Nomura T."/>
            <person name="Sasaki-Sekimoto Y."/>
            <person name="Seto Y."/>
            <person name="Wang Y."/>
            <person name="Wakatake T."/>
            <person name="Sakakibara H."/>
            <person name="Demura T."/>
            <person name="Yamaguchi S."/>
            <person name="Yoneyama K."/>
            <person name="Manabe R.I."/>
            <person name="Nelson D.C."/>
            <person name="Schulman A.H."/>
            <person name="Timko M.P."/>
            <person name="dePamphilis C.W."/>
            <person name="Choi D."/>
            <person name="Shirasu K."/>
        </authorList>
    </citation>
    <scope>NUCLEOTIDE SEQUENCE [LARGE SCALE GENOMIC DNA]</scope>
    <source>
        <strain evidence="3">cv. UVA1</strain>
    </source>
</reference>
<accession>A0A5A7PW55</accession>
<comment type="caution">
    <text evidence="2">The sequence shown here is derived from an EMBL/GenBank/DDBJ whole genome shotgun (WGS) entry which is preliminary data.</text>
</comment>
<sequence>MEEGNIIEEGEICEIAEKHRDGISAPDPSVKLSTENMNTAIAVAEPGKSLYIVAETGRSDSVIGPQGKRDQTVGTNEQKGLVTSCPQPVDFASPETISAAARSPRLIPQSVNDGEFLGYGYKQPCDKNLGHLVDLGQNNIPPLKPTLVPTSAPSNPNQISTQPAQTPQQAPQPVKPNTIPIIPQPTPQPIDPAAANFTATSHPVAQPQATLSGPAQPIASVHPAAGPSAGAGDFAGKSKSAGNNSGNIRTNFVGILGPRPSTLPPPNQLAGAATLAAGISEPDVMNMREDVAAETQIQRRMTEVGLWDGGAAAVLLGDAGNDGCAWAEGRRWLYLYVMCV</sequence>
<evidence type="ECO:0000256" key="1">
    <source>
        <dbReference type="SAM" id="MobiDB-lite"/>
    </source>
</evidence>
<feature type="region of interest" description="Disordered" evidence="1">
    <location>
        <begin position="147"/>
        <end position="173"/>
    </location>
</feature>
<gene>
    <name evidence="2" type="ORF">STAS_12688</name>
</gene>
<name>A0A5A7PW55_STRAF</name>
<protein>
    <submittedName>
        <fullName evidence="2">Transducin family protein / WD-40 repeat family protein</fullName>
    </submittedName>
</protein>
<dbReference type="AlphaFoldDB" id="A0A5A7PW55"/>
<dbReference type="Proteomes" id="UP000325081">
    <property type="component" value="Unassembled WGS sequence"/>
</dbReference>
<evidence type="ECO:0000313" key="3">
    <source>
        <dbReference type="Proteomes" id="UP000325081"/>
    </source>
</evidence>
<dbReference type="EMBL" id="BKCP01005150">
    <property type="protein sequence ID" value="GER36357.1"/>
    <property type="molecule type" value="Genomic_DNA"/>
</dbReference>
<evidence type="ECO:0000313" key="2">
    <source>
        <dbReference type="EMBL" id="GER36357.1"/>
    </source>
</evidence>
<proteinExistence type="predicted"/>
<organism evidence="2 3">
    <name type="scientific">Striga asiatica</name>
    <name type="common">Asiatic witchweed</name>
    <name type="synonym">Buchnera asiatica</name>
    <dbReference type="NCBI Taxonomy" id="4170"/>
    <lineage>
        <taxon>Eukaryota</taxon>
        <taxon>Viridiplantae</taxon>
        <taxon>Streptophyta</taxon>
        <taxon>Embryophyta</taxon>
        <taxon>Tracheophyta</taxon>
        <taxon>Spermatophyta</taxon>
        <taxon>Magnoliopsida</taxon>
        <taxon>eudicotyledons</taxon>
        <taxon>Gunneridae</taxon>
        <taxon>Pentapetalae</taxon>
        <taxon>asterids</taxon>
        <taxon>lamiids</taxon>
        <taxon>Lamiales</taxon>
        <taxon>Orobanchaceae</taxon>
        <taxon>Buchnereae</taxon>
        <taxon>Striga</taxon>
    </lineage>
</organism>